<name>A0A4U0P217_9SPHI</name>
<keyword evidence="2" id="KW-1185">Reference proteome</keyword>
<protein>
    <submittedName>
        <fullName evidence="1">Uncharacterized protein</fullName>
    </submittedName>
</protein>
<comment type="caution">
    <text evidence="1">The sequence shown here is derived from an EMBL/GenBank/DDBJ whole genome shotgun (WGS) entry which is preliminary data.</text>
</comment>
<dbReference type="Proteomes" id="UP000306808">
    <property type="component" value="Unassembled WGS sequence"/>
</dbReference>
<organism evidence="1 2">
    <name type="scientific">Sphingobacterium olei</name>
    <dbReference type="NCBI Taxonomy" id="2571155"/>
    <lineage>
        <taxon>Bacteria</taxon>
        <taxon>Pseudomonadati</taxon>
        <taxon>Bacteroidota</taxon>
        <taxon>Sphingobacteriia</taxon>
        <taxon>Sphingobacteriales</taxon>
        <taxon>Sphingobacteriaceae</taxon>
        <taxon>Sphingobacterium</taxon>
    </lineage>
</organism>
<evidence type="ECO:0000313" key="1">
    <source>
        <dbReference type="EMBL" id="TJZ61331.1"/>
    </source>
</evidence>
<evidence type="ECO:0000313" key="2">
    <source>
        <dbReference type="Proteomes" id="UP000306808"/>
    </source>
</evidence>
<reference evidence="1 2" key="1">
    <citation type="submission" date="2019-04" db="EMBL/GenBank/DDBJ databases">
        <title>Sphingobacterium olei sp. nov., isolated from oil-contaminated soil.</title>
        <authorList>
            <person name="Liu B."/>
        </authorList>
    </citation>
    <scope>NUCLEOTIDE SEQUENCE [LARGE SCALE GENOMIC DNA]</scope>
    <source>
        <strain evidence="1 2">HAL-9</strain>
    </source>
</reference>
<dbReference type="EMBL" id="SUME01000003">
    <property type="protein sequence ID" value="TJZ61331.1"/>
    <property type="molecule type" value="Genomic_DNA"/>
</dbReference>
<accession>A0A4U0P217</accession>
<gene>
    <name evidence="1" type="ORF">FAZ15_09045</name>
</gene>
<sequence length="606" mass="69086">MGHSFHIPVLGLAFSIDSPIKVAKFGISSVISIVDDELIERMRKYYSELHDKPYIPIFKTENDARARRITSYLDLVQDLVDEQVDRLQSAALDQDQELNQYFKLLPDNSETKALYQAITKEGYDENRKDKTRYLKQQMVIGDIDVNIMSKVDKINVDNKGNTLEEQYSDASAALRGFANSKLSSSVILSAGMNPRLYNYLAELKQFRPNNTGKFAKKITLKVSDYRSAFIQAKFLAKKGIWISEFRIESGLNCGGHAFATDGFLLGPILEEFKERRNNLTQELFPIYQHALAEKGIQIDQTPEIKFTVQGGIGTAAEQNFLLDYYGIDRTGWGSPFLLVPEATTVDTKTLNTLSTAEKEDFYISGASPLGVPFNNFRKSTAEQQRLQRISQDRPGSPCTKKYLISNTEFTAEPICTASRVYQYKKLKELELKNLDAEIYKKEFDKITDKVCLCEGLASSAYLKYNIAKPKDSKAVAICPGPNTAYFKGPYSLTEMIDHIYGRKDLLDGVRRPSLFINELNLYVDYIRTYVETNLNDVNDKKEKYLTKFKQQLHEGIDYYKNLKDKISLLSNNMKQDLLMQLADAENQLKSIEFIATKELSENNIYQ</sequence>
<dbReference type="OrthoDB" id="9811599at2"/>
<dbReference type="RefSeq" id="WP_136900985.1">
    <property type="nucleotide sequence ID" value="NZ_SUME01000003.1"/>
</dbReference>
<dbReference type="AlphaFoldDB" id="A0A4U0P217"/>
<proteinExistence type="predicted"/>